<evidence type="ECO:0000256" key="1">
    <source>
        <dbReference type="SAM" id="MobiDB-lite"/>
    </source>
</evidence>
<proteinExistence type="predicted"/>
<dbReference type="AlphaFoldDB" id="A0A3P6SCH2"/>
<dbReference type="EMBL" id="UYRV01004604">
    <property type="protein sequence ID" value="VDK51698.1"/>
    <property type="molecule type" value="Genomic_DNA"/>
</dbReference>
<organism evidence="2 3">
    <name type="scientific">Cylicostephanus goldi</name>
    <name type="common">Nematode worm</name>
    <dbReference type="NCBI Taxonomy" id="71465"/>
    <lineage>
        <taxon>Eukaryota</taxon>
        <taxon>Metazoa</taxon>
        <taxon>Ecdysozoa</taxon>
        <taxon>Nematoda</taxon>
        <taxon>Chromadorea</taxon>
        <taxon>Rhabditida</taxon>
        <taxon>Rhabditina</taxon>
        <taxon>Rhabditomorpha</taxon>
        <taxon>Strongyloidea</taxon>
        <taxon>Strongylidae</taxon>
        <taxon>Cylicostephanus</taxon>
    </lineage>
</organism>
<dbReference type="OrthoDB" id="10423373at2759"/>
<name>A0A3P6SCH2_CYLGO</name>
<reference evidence="2 3" key="1">
    <citation type="submission" date="2018-11" db="EMBL/GenBank/DDBJ databases">
        <authorList>
            <consortium name="Pathogen Informatics"/>
        </authorList>
    </citation>
    <scope>NUCLEOTIDE SEQUENCE [LARGE SCALE GENOMIC DNA]</scope>
</reference>
<feature type="region of interest" description="Disordered" evidence="1">
    <location>
        <begin position="87"/>
        <end position="113"/>
    </location>
</feature>
<feature type="compositionally biased region" description="Polar residues" evidence="1">
    <location>
        <begin position="100"/>
        <end position="113"/>
    </location>
</feature>
<sequence length="122" mass="14169">MFRRPIRHRFLPYERIFDKPLPVLPVEEVERILKEIESGNYNAMTTTAECEDEENKEFPDKAYNLETKLHCWISMPEYTTKEVVASIPQLPLPDQPGPDSASSKTTNTQTSISDFDFEIVQF</sequence>
<keyword evidence="3" id="KW-1185">Reference proteome</keyword>
<gene>
    <name evidence="2" type="ORF">CGOC_LOCUS2140</name>
</gene>
<evidence type="ECO:0000313" key="3">
    <source>
        <dbReference type="Proteomes" id="UP000271889"/>
    </source>
</evidence>
<dbReference type="Proteomes" id="UP000271889">
    <property type="component" value="Unassembled WGS sequence"/>
</dbReference>
<protein>
    <submittedName>
        <fullName evidence="2">Uncharacterized protein</fullName>
    </submittedName>
</protein>
<evidence type="ECO:0000313" key="2">
    <source>
        <dbReference type="EMBL" id="VDK51698.1"/>
    </source>
</evidence>
<accession>A0A3P6SCH2</accession>